<reference evidence="1 2" key="1">
    <citation type="journal article" date="2014" name="Nature">
        <title>An environmental bacterial taxon with a large and distinct metabolic repertoire.</title>
        <authorList>
            <person name="Wilson M.C."/>
            <person name="Mori T."/>
            <person name="Ruckert C."/>
            <person name="Uria A.R."/>
            <person name="Helf M.J."/>
            <person name="Takada K."/>
            <person name="Gernert C."/>
            <person name="Steffens U.A."/>
            <person name="Heycke N."/>
            <person name="Schmitt S."/>
            <person name="Rinke C."/>
            <person name="Helfrich E.J."/>
            <person name="Brachmann A.O."/>
            <person name="Gurgui C."/>
            <person name="Wakimoto T."/>
            <person name="Kracht M."/>
            <person name="Crusemann M."/>
            <person name="Hentschel U."/>
            <person name="Abe I."/>
            <person name="Matsunaga S."/>
            <person name="Kalinowski J."/>
            <person name="Takeyama H."/>
            <person name="Piel J."/>
        </authorList>
    </citation>
    <scope>NUCLEOTIDE SEQUENCE [LARGE SCALE GENOMIC DNA]</scope>
    <source>
        <strain evidence="2">TSY2</strain>
    </source>
</reference>
<dbReference type="Proteomes" id="UP000019140">
    <property type="component" value="Unassembled WGS sequence"/>
</dbReference>
<dbReference type="AlphaFoldDB" id="W4M4C2"/>
<organism evidence="1 2">
    <name type="scientific">Candidatus Entotheonella gemina</name>
    <dbReference type="NCBI Taxonomy" id="1429439"/>
    <lineage>
        <taxon>Bacteria</taxon>
        <taxon>Pseudomonadati</taxon>
        <taxon>Nitrospinota/Tectimicrobiota group</taxon>
        <taxon>Candidatus Tectimicrobiota</taxon>
        <taxon>Candidatus Entotheonellia</taxon>
        <taxon>Candidatus Entotheonellales</taxon>
        <taxon>Candidatus Entotheonellaceae</taxon>
        <taxon>Candidatus Entotheonella</taxon>
    </lineage>
</organism>
<sequence>MLLAHRMNLKRQGFDLPQSPNMDKALAEWMAQFA</sequence>
<dbReference type="EMBL" id="AZHX01001210">
    <property type="protein sequence ID" value="ETX04482.1"/>
    <property type="molecule type" value="Genomic_DNA"/>
</dbReference>
<protein>
    <submittedName>
        <fullName evidence="1">Uncharacterized protein</fullName>
    </submittedName>
</protein>
<proteinExistence type="predicted"/>
<gene>
    <name evidence="1" type="ORF">ETSY2_28580</name>
</gene>
<accession>W4M4C2</accession>
<name>W4M4C2_9BACT</name>
<keyword evidence="2" id="KW-1185">Reference proteome</keyword>
<evidence type="ECO:0000313" key="2">
    <source>
        <dbReference type="Proteomes" id="UP000019140"/>
    </source>
</evidence>
<evidence type="ECO:0000313" key="1">
    <source>
        <dbReference type="EMBL" id="ETX04482.1"/>
    </source>
</evidence>
<dbReference type="HOGENOM" id="CLU_3372727_0_0_7"/>
<comment type="caution">
    <text evidence="1">The sequence shown here is derived from an EMBL/GenBank/DDBJ whole genome shotgun (WGS) entry which is preliminary data.</text>
</comment>